<evidence type="ECO:0000313" key="2">
    <source>
        <dbReference type="EMBL" id="AZN43307.1"/>
    </source>
</evidence>
<dbReference type="SUPFAM" id="SSF55729">
    <property type="entry name" value="Acyl-CoA N-acyltransferases (Nat)"/>
    <property type="match status" value="1"/>
</dbReference>
<protein>
    <submittedName>
        <fullName evidence="2">GNAT family N-acetyltransferase</fullName>
    </submittedName>
</protein>
<dbReference type="InterPro" id="IPR038740">
    <property type="entry name" value="BioF2-like_GNAT_dom"/>
</dbReference>
<dbReference type="AlphaFoldDB" id="A0A3Q8X958"/>
<gene>
    <name evidence="2" type="ORF">EJC50_29170</name>
</gene>
<name>A0A3Q8X958_9BACL</name>
<evidence type="ECO:0000259" key="1">
    <source>
        <dbReference type="Pfam" id="PF13480"/>
    </source>
</evidence>
<dbReference type="InterPro" id="IPR016181">
    <property type="entry name" value="Acyl_CoA_acyltransferase"/>
</dbReference>
<dbReference type="EMBL" id="CP034437">
    <property type="protein sequence ID" value="AZN43307.1"/>
    <property type="molecule type" value="Genomic_DNA"/>
</dbReference>
<dbReference type="Proteomes" id="UP000272528">
    <property type="component" value="Chromosome"/>
</dbReference>
<dbReference type="KEGG" id="palb:EJC50_29170"/>
<accession>A0A3Q8X958</accession>
<organism evidence="2 3">
    <name type="scientific">Paenibacillus albus</name>
    <dbReference type="NCBI Taxonomy" id="2495582"/>
    <lineage>
        <taxon>Bacteria</taxon>
        <taxon>Bacillati</taxon>
        <taxon>Bacillota</taxon>
        <taxon>Bacilli</taxon>
        <taxon>Bacillales</taxon>
        <taxon>Paenibacillaceae</taxon>
        <taxon>Paenibacillus</taxon>
    </lineage>
</organism>
<dbReference type="GO" id="GO:0016740">
    <property type="term" value="F:transferase activity"/>
    <property type="evidence" value="ECO:0007669"/>
    <property type="project" value="UniProtKB-KW"/>
</dbReference>
<dbReference type="Pfam" id="PF13480">
    <property type="entry name" value="Acetyltransf_6"/>
    <property type="match status" value="1"/>
</dbReference>
<keyword evidence="3" id="KW-1185">Reference proteome</keyword>
<dbReference type="Gene3D" id="3.40.630.30">
    <property type="match status" value="1"/>
</dbReference>
<dbReference type="RefSeq" id="WP_126019725.1">
    <property type="nucleotide sequence ID" value="NZ_CP034437.1"/>
</dbReference>
<feature type="domain" description="BioF2-like acetyltransferase" evidence="1">
    <location>
        <begin position="137"/>
        <end position="262"/>
    </location>
</feature>
<reference evidence="3" key="1">
    <citation type="submission" date="2018-12" db="EMBL/GenBank/DDBJ databases">
        <title>Genome sequence of Peanibacillus sp.</title>
        <authorList>
            <person name="Subramani G."/>
            <person name="Srinivasan S."/>
            <person name="Kim M.K."/>
        </authorList>
    </citation>
    <scope>NUCLEOTIDE SEQUENCE [LARGE SCALE GENOMIC DNA]</scope>
    <source>
        <strain evidence="3">18JY67-1</strain>
    </source>
</reference>
<proteinExistence type="predicted"/>
<dbReference type="OrthoDB" id="116151at2"/>
<sequence>MSDKNSLLRWAAFNHRMWNCRTELMTFKDSMSDAYCECLFFLDDRGRIFLPPFNYYHPTVFHPDRSESGTYKVTEQWLRVADKMVKGMRKVGCAEDYVLPPEFQDIRPWRWRHFITGVRYSYRVKLPHDVNLIDHAVKQRIKKATSEGYVTRVADSMSDVYECLVATEKRKGFSHRLSLEDLEYAASSLGDDLFRAYVCYSKDGEPASASIEIILGNKNALGLVAGSKENHLRNGTAQHLRAYMFQDLVAHGVESFDFCGANIPSVAEAKAQWGAELVPYYTVRKRRLQDVAKEGGKWLQSIIQRNEARKL</sequence>
<keyword evidence="2" id="KW-0808">Transferase</keyword>
<evidence type="ECO:0000313" key="3">
    <source>
        <dbReference type="Proteomes" id="UP000272528"/>
    </source>
</evidence>